<sequence>MMFPRWRTLSISDQSLPPLLIKAHLHSEGYTIHLTDLCRMWSESLTKREINKRTLNNDCSIDPTDGPEQYNILLEKINGTLEQEDQTSLRFQPGDTDQGLKLELQAPLPHPLSPLNWTVNFTLQEPDKLNDQLITPLFHQCHELQAQTRLLMYTLHEKDRVISKLCDRLEASGNDLSIPFPQTNGKLNRKSKRSHREQLAPFVRGLGDFDENDWRKQWERKDRGEERLEDGVLEEVTKELKVTASGEKMPSARAEWWRRVGSEVASGDLQPQSNGIASRGPSQTAFRSKETLQESPGSGGETEKDDFQRQSTPPTSKRSVATLANGERQETQRVASSFTQEREESEKVATEAAPDDESTEDEEDLDAPANKPSQPASRQESPKRKPAVPEGPFSPPSKSAKTAQSPLSTTKPRSRLGAIGGKRDTVSSVSTSPENVASTDLSASAQAPAERTASSREPSALNSATPHRASDSNTPISEDEAAAPRKPAKLGTIGGRNSQGRPQAPTELAGSANSQDKTTSPRKSKMGAIGGQRKITDADDHHDHMQEDASRSRNGISGDLSSANDAEESNRARKPQRESTPPPRETSREKADRKRLELKRQLESGKNGGATKKKRKF</sequence>
<dbReference type="Pfam" id="PF21928">
    <property type="entry name" value="XLF_CC"/>
    <property type="match status" value="1"/>
</dbReference>
<name>A0A3M7HAC7_HORWE</name>
<dbReference type="EMBL" id="QWIQ01000072">
    <property type="protein sequence ID" value="RMZ10077.1"/>
    <property type="molecule type" value="Genomic_DNA"/>
</dbReference>
<feature type="compositionally biased region" description="Basic and acidic residues" evidence="8">
    <location>
        <begin position="534"/>
        <end position="551"/>
    </location>
</feature>
<feature type="compositionally biased region" description="Polar residues" evidence="8">
    <location>
        <begin position="309"/>
        <end position="319"/>
    </location>
</feature>
<evidence type="ECO:0000256" key="6">
    <source>
        <dbReference type="ARBA" id="ARBA00025747"/>
    </source>
</evidence>
<comment type="subcellular location">
    <subcellularLocation>
        <location evidence="1">Nucleus</location>
    </subcellularLocation>
</comment>
<feature type="compositionally biased region" description="Polar residues" evidence="8">
    <location>
        <begin position="455"/>
        <end position="476"/>
    </location>
</feature>
<dbReference type="InterPro" id="IPR052287">
    <property type="entry name" value="NHEJ_factor"/>
</dbReference>
<feature type="domain" description="XLF-like N-terminal" evidence="9">
    <location>
        <begin position="5"/>
        <end position="122"/>
    </location>
</feature>
<gene>
    <name evidence="11" type="ORF">D0862_03375</name>
</gene>
<feature type="compositionally biased region" description="Basic and acidic residues" evidence="8">
    <location>
        <begin position="585"/>
        <end position="603"/>
    </location>
</feature>
<feature type="region of interest" description="Disordered" evidence="8">
    <location>
        <begin position="265"/>
        <end position="617"/>
    </location>
</feature>
<feature type="compositionally biased region" description="Acidic residues" evidence="8">
    <location>
        <begin position="353"/>
        <end position="366"/>
    </location>
</feature>
<dbReference type="InterPro" id="IPR015381">
    <property type="entry name" value="XLF-like_N"/>
</dbReference>
<dbReference type="PANTHER" id="PTHR32235:SF1">
    <property type="entry name" value="NON-HOMOLOGOUS END-JOINING FACTOR 1"/>
    <property type="match status" value="1"/>
</dbReference>
<feature type="compositionally biased region" description="Polar residues" evidence="8">
    <location>
        <begin position="426"/>
        <end position="445"/>
    </location>
</feature>
<dbReference type="InterPro" id="IPR053829">
    <property type="entry name" value="XLF-like_CC"/>
</dbReference>
<feature type="compositionally biased region" description="Basic and acidic residues" evidence="8">
    <location>
        <begin position="568"/>
        <end position="577"/>
    </location>
</feature>
<keyword evidence="4" id="KW-0234">DNA repair</keyword>
<dbReference type="AlphaFoldDB" id="A0A3M7HAC7"/>
<evidence type="ECO:0000256" key="5">
    <source>
        <dbReference type="ARBA" id="ARBA00023242"/>
    </source>
</evidence>
<evidence type="ECO:0000256" key="3">
    <source>
        <dbReference type="ARBA" id="ARBA00023125"/>
    </source>
</evidence>
<evidence type="ECO:0000256" key="1">
    <source>
        <dbReference type="ARBA" id="ARBA00004123"/>
    </source>
</evidence>
<protein>
    <recommendedName>
        <fullName evidence="7">Non-homologous end-joining factor 1</fullName>
    </recommendedName>
</protein>
<evidence type="ECO:0000313" key="12">
    <source>
        <dbReference type="Proteomes" id="UP000281468"/>
    </source>
</evidence>
<feature type="compositionally biased region" description="Polar residues" evidence="8">
    <location>
        <begin position="396"/>
        <end position="411"/>
    </location>
</feature>
<keyword evidence="2" id="KW-0227">DNA damage</keyword>
<comment type="caution">
    <text evidence="11">The sequence shown here is derived from an EMBL/GenBank/DDBJ whole genome shotgun (WGS) entry which is preliminary data.</text>
</comment>
<dbReference type="Proteomes" id="UP000281468">
    <property type="component" value="Unassembled WGS sequence"/>
</dbReference>
<evidence type="ECO:0000256" key="7">
    <source>
        <dbReference type="ARBA" id="ARBA00044529"/>
    </source>
</evidence>
<dbReference type="Pfam" id="PF09302">
    <property type="entry name" value="XLF"/>
    <property type="match status" value="1"/>
</dbReference>
<dbReference type="GO" id="GO:0032807">
    <property type="term" value="C:DNA ligase IV complex"/>
    <property type="evidence" value="ECO:0007669"/>
    <property type="project" value="TreeGrafter"/>
</dbReference>
<feature type="compositionally biased region" description="Polar residues" evidence="8">
    <location>
        <begin position="552"/>
        <end position="564"/>
    </location>
</feature>
<evidence type="ECO:0000256" key="4">
    <source>
        <dbReference type="ARBA" id="ARBA00023204"/>
    </source>
</evidence>
<dbReference type="VEuPathDB" id="FungiDB:BTJ68_02578"/>
<evidence type="ECO:0000256" key="2">
    <source>
        <dbReference type="ARBA" id="ARBA00022763"/>
    </source>
</evidence>
<evidence type="ECO:0000313" key="11">
    <source>
        <dbReference type="EMBL" id="RMZ10077.1"/>
    </source>
</evidence>
<feature type="region of interest" description="Disordered" evidence="8">
    <location>
        <begin position="174"/>
        <end position="196"/>
    </location>
</feature>
<dbReference type="InterPro" id="IPR038051">
    <property type="entry name" value="XRCC4-like_N_sf"/>
</dbReference>
<dbReference type="Gene3D" id="2.170.210.10">
    <property type="entry name" value="DNA double-strand break repair and VJ recombination XRCC4, N-terminal"/>
    <property type="match status" value="1"/>
</dbReference>
<organism evidence="11 12">
    <name type="scientific">Hortaea werneckii</name>
    <name type="common">Black yeast</name>
    <name type="synonym">Cladosporium werneckii</name>
    <dbReference type="NCBI Taxonomy" id="91943"/>
    <lineage>
        <taxon>Eukaryota</taxon>
        <taxon>Fungi</taxon>
        <taxon>Dikarya</taxon>
        <taxon>Ascomycota</taxon>
        <taxon>Pezizomycotina</taxon>
        <taxon>Dothideomycetes</taxon>
        <taxon>Dothideomycetidae</taxon>
        <taxon>Mycosphaerellales</taxon>
        <taxon>Teratosphaeriaceae</taxon>
        <taxon>Hortaea</taxon>
    </lineage>
</organism>
<accession>A0A3M7HAC7</accession>
<reference evidence="11 12" key="1">
    <citation type="journal article" date="2018" name="BMC Genomics">
        <title>Genomic evidence for intraspecific hybridization in a clonal and extremely halotolerant yeast.</title>
        <authorList>
            <person name="Gostincar C."/>
            <person name="Stajich J.E."/>
            <person name="Zupancic J."/>
            <person name="Zalar P."/>
            <person name="Gunde-Cimerman N."/>
        </authorList>
    </citation>
    <scope>NUCLEOTIDE SEQUENCE [LARGE SCALE GENOMIC DNA]</scope>
    <source>
        <strain evidence="11 12">EXF-171</strain>
    </source>
</reference>
<feature type="domain" description="XLF-like coiled-coil region" evidence="10">
    <location>
        <begin position="127"/>
        <end position="177"/>
    </location>
</feature>
<evidence type="ECO:0000259" key="10">
    <source>
        <dbReference type="Pfam" id="PF21928"/>
    </source>
</evidence>
<keyword evidence="5" id="KW-0539">Nucleus</keyword>
<dbReference type="GO" id="GO:0006303">
    <property type="term" value="P:double-strand break repair via nonhomologous end joining"/>
    <property type="evidence" value="ECO:0007669"/>
    <property type="project" value="TreeGrafter"/>
</dbReference>
<dbReference type="CDD" id="cd22285">
    <property type="entry name" value="HD_XLF_N"/>
    <property type="match status" value="1"/>
</dbReference>
<feature type="compositionally biased region" description="Basic and acidic residues" evidence="8">
    <location>
        <begin position="340"/>
        <end position="349"/>
    </location>
</feature>
<evidence type="ECO:0000259" key="9">
    <source>
        <dbReference type="Pfam" id="PF09302"/>
    </source>
</evidence>
<proteinExistence type="inferred from homology"/>
<dbReference type="PANTHER" id="PTHR32235">
    <property type="entry name" value="NON-HOMOLOGOUS END-JOINING FACTOR 1"/>
    <property type="match status" value="1"/>
</dbReference>
<dbReference type="GO" id="GO:0045027">
    <property type="term" value="F:DNA end binding"/>
    <property type="evidence" value="ECO:0007669"/>
    <property type="project" value="TreeGrafter"/>
</dbReference>
<feature type="compositionally biased region" description="Polar residues" evidence="8">
    <location>
        <begin position="269"/>
        <end position="286"/>
    </location>
</feature>
<evidence type="ECO:0000256" key="8">
    <source>
        <dbReference type="SAM" id="MobiDB-lite"/>
    </source>
</evidence>
<comment type="similarity">
    <text evidence="6">Belongs to the XRCC4-XLF family. XLF subfamily.</text>
</comment>
<keyword evidence="3" id="KW-0238">DNA-binding</keyword>